<dbReference type="Proteomes" id="UP000215214">
    <property type="component" value="Chromosome TJEJU"/>
</dbReference>
<reference evidence="12 13" key="1">
    <citation type="submission" date="2017-07" db="EMBL/GenBank/DDBJ databases">
        <authorList>
            <person name="Sun Z.S."/>
            <person name="Albrecht U."/>
            <person name="Echele G."/>
            <person name="Lee C.C."/>
        </authorList>
    </citation>
    <scope>NUCLEOTIDE SEQUENCE [LARGE SCALE GENOMIC DNA]</scope>
    <source>
        <strain evidence="13">type strain: KCTC 22618</strain>
    </source>
</reference>
<dbReference type="SUPFAM" id="SSF74653">
    <property type="entry name" value="TolA/TonB C-terminal domain"/>
    <property type="match status" value="1"/>
</dbReference>
<dbReference type="EMBL" id="LT899436">
    <property type="protein sequence ID" value="SNR13931.1"/>
    <property type="molecule type" value="Genomic_DNA"/>
</dbReference>
<dbReference type="OrthoDB" id="795337at2"/>
<keyword evidence="5" id="KW-0997">Cell inner membrane</keyword>
<dbReference type="Pfam" id="PF03544">
    <property type="entry name" value="TonB_C"/>
    <property type="match status" value="1"/>
</dbReference>
<evidence type="ECO:0000256" key="10">
    <source>
        <dbReference type="SAM" id="SignalP"/>
    </source>
</evidence>
<evidence type="ECO:0000256" key="4">
    <source>
        <dbReference type="ARBA" id="ARBA00022475"/>
    </source>
</evidence>
<evidence type="ECO:0000256" key="3">
    <source>
        <dbReference type="ARBA" id="ARBA00022448"/>
    </source>
</evidence>
<dbReference type="InterPro" id="IPR051045">
    <property type="entry name" value="TonB-dependent_transducer"/>
</dbReference>
<accession>A0A238U3Z1</accession>
<comment type="similarity">
    <text evidence="2">Belongs to the TonB family.</text>
</comment>
<dbReference type="KEGG" id="tje:TJEJU_0123"/>
<evidence type="ECO:0000256" key="5">
    <source>
        <dbReference type="ARBA" id="ARBA00022519"/>
    </source>
</evidence>
<evidence type="ECO:0000256" key="7">
    <source>
        <dbReference type="ARBA" id="ARBA00022927"/>
    </source>
</evidence>
<dbReference type="NCBIfam" id="TIGR01352">
    <property type="entry name" value="tonB_Cterm"/>
    <property type="match status" value="1"/>
</dbReference>
<keyword evidence="7" id="KW-0653">Protein transport</keyword>
<gene>
    <name evidence="12" type="ORF">TJEJU_0123</name>
</gene>
<name>A0A238U3Z1_9FLAO</name>
<dbReference type="InterPro" id="IPR006260">
    <property type="entry name" value="TonB/TolA_C"/>
</dbReference>
<evidence type="ECO:0000256" key="1">
    <source>
        <dbReference type="ARBA" id="ARBA00004383"/>
    </source>
</evidence>
<dbReference type="PROSITE" id="PS52015">
    <property type="entry name" value="TONB_CTD"/>
    <property type="match status" value="1"/>
</dbReference>
<dbReference type="GO" id="GO:0098797">
    <property type="term" value="C:plasma membrane protein complex"/>
    <property type="evidence" value="ECO:0007669"/>
    <property type="project" value="TreeGrafter"/>
</dbReference>
<evidence type="ECO:0000313" key="13">
    <source>
        <dbReference type="Proteomes" id="UP000215214"/>
    </source>
</evidence>
<proteinExistence type="inferred from homology"/>
<dbReference type="PANTHER" id="PTHR33446">
    <property type="entry name" value="PROTEIN TONB-RELATED"/>
    <property type="match status" value="1"/>
</dbReference>
<evidence type="ECO:0000256" key="2">
    <source>
        <dbReference type="ARBA" id="ARBA00006555"/>
    </source>
</evidence>
<dbReference type="GO" id="GO:0031992">
    <property type="term" value="F:energy transducer activity"/>
    <property type="evidence" value="ECO:0007669"/>
    <property type="project" value="TreeGrafter"/>
</dbReference>
<dbReference type="Gene3D" id="3.30.1150.10">
    <property type="match status" value="1"/>
</dbReference>
<evidence type="ECO:0000259" key="11">
    <source>
        <dbReference type="PROSITE" id="PS52015"/>
    </source>
</evidence>
<organism evidence="12 13">
    <name type="scientific">Tenacibaculum jejuense</name>
    <dbReference type="NCBI Taxonomy" id="584609"/>
    <lineage>
        <taxon>Bacteria</taxon>
        <taxon>Pseudomonadati</taxon>
        <taxon>Bacteroidota</taxon>
        <taxon>Flavobacteriia</taxon>
        <taxon>Flavobacteriales</taxon>
        <taxon>Flavobacteriaceae</taxon>
        <taxon>Tenacibaculum</taxon>
    </lineage>
</organism>
<evidence type="ECO:0000313" key="12">
    <source>
        <dbReference type="EMBL" id="SNR13931.1"/>
    </source>
</evidence>
<feature type="domain" description="TonB C-terminal" evidence="11">
    <location>
        <begin position="154"/>
        <end position="246"/>
    </location>
</feature>
<keyword evidence="9" id="KW-0472">Membrane</keyword>
<keyword evidence="8" id="KW-1133">Transmembrane helix</keyword>
<evidence type="ECO:0000256" key="9">
    <source>
        <dbReference type="ARBA" id="ARBA00023136"/>
    </source>
</evidence>
<keyword evidence="13" id="KW-1185">Reference proteome</keyword>
<sequence length="246" mass="27560">MKKVYLLVVLLLSLNSFAQDTCDTPEENTIEDLNSITKCSIKPAKNKKDKRSRQITVRVSASKRRFLKKRESRKKLAVSGASTLNSSGVSTVSNNSGISSKLSLKKKSASSNIAALTNSLSEEEVRKADRFNTVDKIPAFTNCSLTKKGEMIDCFNSEMMLHIQKHFRYPAEAVRNTVEGEVWVRFIIDKNGEVKNIKTLGPENAEILNEEAKRVVTKLPKFTPARKDGKRVAVKYGFPINFSLEE</sequence>
<evidence type="ECO:0000256" key="8">
    <source>
        <dbReference type="ARBA" id="ARBA00022989"/>
    </source>
</evidence>
<dbReference type="PANTHER" id="PTHR33446:SF2">
    <property type="entry name" value="PROTEIN TONB"/>
    <property type="match status" value="1"/>
</dbReference>
<dbReference type="AlphaFoldDB" id="A0A238U3Z1"/>
<feature type="chain" id="PRO_5012828051" description="TonB C-terminal domain-containing protein" evidence="10">
    <location>
        <begin position="19"/>
        <end position="246"/>
    </location>
</feature>
<dbReference type="GO" id="GO:0015031">
    <property type="term" value="P:protein transport"/>
    <property type="evidence" value="ECO:0007669"/>
    <property type="project" value="UniProtKB-KW"/>
</dbReference>
<dbReference type="GO" id="GO:0055085">
    <property type="term" value="P:transmembrane transport"/>
    <property type="evidence" value="ECO:0007669"/>
    <property type="project" value="InterPro"/>
</dbReference>
<keyword evidence="4" id="KW-1003">Cell membrane</keyword>
<comment type="subcellular location">
    <subcellularLocation>
        <location evidence="1">Cell inner membrane</location>
        <topology evidence="1">Single-pass membrane protein</topology>
        <orientation evidence="1">Periplasmic side</orientation>
    </subcellularLocation>
</comment>
<dbReference type="InterPro" id="IPR037682">
    <property type="entry name" value="TonB_C"/>
</dbReference>
<keyword evidence="3" id="KW-0813">Transport</keyword>
<feature type="signal peptide" evidence="10">
    <location>
        <begin position="1"/>
        <end position="18"/>
    </location>
</feature>
<dbReference type="RefSeq" id="WP_157730035.1">
    <property type="nucleotide sequence ID" value="NZ_LT899436.1"/>
</dbReference>
<evidence type="ECO:0000256" key="6">
    <source>
        <dbReference type="ARBA" id="ARBA00022692"/>
    </source>
</evidence>
<protein>
    <recommendedName>
        <fullName evidence="11">TonB C-terminal domain-containing protein</fullName>
    </recommendedName>
</protein>
<keyword evidence="6" id="KW-0812">Transmembrane</keyword>
<keyword evidence="10" id="KW-0732">Signal</keyword>